<dbReference type="STRING" id="695939.SAMN00790413_00006"/>
<dbReference type="RefSeq" id="WP_084047758.1">
    <property type="nucleotide sequence ID" value="NZ_FWWU01000009.1"/>
</dbReference>
<evidence type="ECO:0000313" key="2">
    <source>
        <dbReference type="EMBL" id="SMB88348.1"/>
    </source>
</evidence>
<keyword evidence="3" id="KW-1185">Reference proteome</keyword>
<feature type="signal peptide" evidence="1">
    <location>
        <begin position="1"/>
        <end position="18"/>
    </location>
</feature>
<evidence type="ECO:0008006" key="4">
    <source>
        <dbReference type="Google" id="ProtNLM"/>
    </source>
</evidence>
<reference evidence="2 3" key="1">
    <citation type="submission" date="2017-04" db="EMBL/GenBank/DDBJ databases">
        <authorList>
            <person name="Afonso C.L."/>
            <person name="Miller P.J."/>
            <person name="Scott M.A."/>
            <person name="Spackman E."/>
            <person name="Goraichik I."/>
            <person name="Dimitrov K.M."/>
            <person name="Suarez D.L."/>
            <person name="Swayne D.E."/>
        </authorList>
    </citation>
    <scope>NUCLEOTIDE SEQUENCE [LARGE SCALE GENOMIC DNA]</scope>
    <source>
        <strain evidence="2 3">KR-140</strain>
    </source>
</reference>
<dbReference type="AlphaFoldDB" id="A0A1W1V4R4"/>
<dbReference type="Proteomes" id="UP000192582">
    <property type="component" value="Unassembled WGS sequence"/>
</dbReference>
<proteinExistence type="predicted"/>
<dbReference type="OrthoDB" id="9851062at2"/>
<accession>A0A1W1V4R4</accession>
<protein>
    <recommendedName>
        <fullName evidence="4">DUF4440 domain-containing protein</fullName>
    </recommendedName>
</protein>
<evidence type="ECO:0000256" key="1">
    <source>
        <dbReference type="SAM" id="SignalP"/>
    </source>
</evidence>
<dbReference type="EMBL" id="FWWU01000009">
    <property type="protein sequence ID" value="SMB88348.1"/>
    <property type="molecule type" value="Genomic_DNA"/>
</dbReference>
<keyword evidence="1" id="KW-0732">Signal</keyword>
<feature type="chain" id="PRO_5013343155" description="DUF4440 domain-containing protein" evidence="1">
    <location>
        <begin position="19"/>
        <end position="171"/>
    </location>
</feature>
<name>A0A1W1V4R4_9DEIO</name>
<gene>
    <name evidence="2" type="ORF">SAMN00790413_00006</name>
</gene>
<evidence type="ECO:0000313" key="3">
    <source>
        <dbReference type="Proteomes" id="UP000192582"/>
    </source>
</evidence>
<sequence length="171" mass="18738">MFKVTLTASLLALTFASAAQTYIQLLNPTQSYVTGRGMVKFPFSYQPVAPASGPAMYRDPVVQGNFDQLKRLAESNGYSRSCVSRELHLISGGGLGALKASEMQWVGTLQKAQGYTLQRQVSLPTYRAEGETISGTAYLLKVPGLKMLETYAFYRYQKANKSWVLVCGSGE</sequence>
<organism evidence="2 3">
    <name type="scientific">Deinococcus hopiensis KR-140</name>
    <dbReference type="NCBI Taxonomy" id="695939"/>
    <lineage>
        <taxon>Bacteria</taxon>
        <taxon>Thermotogati</taxon>
        <taxon>Deinococcota</taxon>
        <taxon>Deinococci</taxon>
        <taxon>Deinococcales</taxon>
        <taxon>Deinococcaceae</taxon>
        <taxon>Deinococcus</taxon>
    </lineage>
</organism>